<keyword evidence="4" id="KW-1185">Reference proteome</keyword>
<dbReference type="GO" id="GO:0005829">
    <property type="term" value="C:cytosol"/>
    <property type="evidence" value="ECO:0007669"/>
    <property type="project" value="TreeGrafter"/>
</dbReference>
<evidence type="ECO:0000256" key="1">
    <source>
        <dbReference type="ARBA" id="ARBA00043985"/>
    </source>
</evidence>
<dbReference type="STRING" id="207559.Dde_3226"/>
<dbReference type="RefSeq" id="WP_011368971.1">
    <property type="nucleotide sequence ID" value="NC_007519.1"/>
</dbReference>
<dbReference type="eggNOG" id="COG1842">
    <property type="taxonomic scope" value="Bacteria"/>
</dbReference>
<name>Q30WC6_OLEA2</name>
<dbReference type="HOGENOM" id="CLU_056466_3_0_7"/>
<dbReference type="Pfam" id="PF04012">
    <property type="entry name" value="PspA_IM30"/>
    <property type="match status" value="1"/>
</dbReference>
<protein>
    <submittedName>
        <fullName evidence="3">Phage shock protein A, PspA</fullName>
    </submittedName>
</protein>
<dbReference type="Proteomes" id="UP000002710">
    <property type="component" value="Chromosome"/>
</dbReference>
<dbReference type="NCBIfam" id="TIGR02977">
    <property type="entry name" value="phageshock_pspA"/>
    <property type="match status" value="1"/>
</dbReference>
<comment type="similarity">
    <text evidence="1">Belongs to the PspA/Vipp/IM30 family.</text>
</comment>
<dbReference type="PANTHER" id="PTHR31088:SF6">
    <property type="entry name" value="PHAGE SHOCK PROTEIN A"/>
    <property type="match status" value="1"/>
</dbReference>
<dbReference type="EMBL" id="CP000112">
    <property type="protein sequence ID" value="ABB40020.1"/>
    <property type="molecule type" value="Genomic_DNA"/>
</dbReference>
<dbReference type="KEGG" id="dde:Dde_3226"/>
<dbReference type="GO" id="GO:0009271">
    <property type="term" value="P:phage shock"/>
    <property type="evidence" value="ECO:0007669"/>
    <property type="project" value="TreeGrafter"/>
</dbReference>
<keyword evidence="2" id="KW-0175">Coiled coil</keyword>
<feature type="coiled-coil region" evidence="2">
    <location>
        <begin position="87"/>
        <end position="181"/>
    </location>
</feature>
<gene>
    <name evidence="3" type="ordered locus">Dde_3226</name>
</gene>
<evidence type="ECO:0000313" key="3">
    <source>
        <dbReference type="EMBL" id="ABB40020.1"/>
    </source>
</evidence>
<dbReference type="InterPro" id="IPR014319">
    <property type="entry name" value="Phageshock_PspA"/>
</dbReference>
<dbReference type="InterPro" id="IPR007157">
    <property type="entry name" value="PspA_VIPP1"/>
</dbReference>
<reference evidence="3 4" key="1">
    <citation type="journal article" date="2011" name="J. Bacteriol.">
        <title>Complete genome sequence and updated annotation of Desulfovibrio alaskensis G20.</title>
        <authorList>
            <person name="Hauser L.J."/>
            <person name="Land M.L."/>
            <person name="Brown S.D."/>
            <person name="Larimer F."/>
            <person name="Keller K.L."/>
            <person name="Rapp-Giles B.J."/>
            <person name="Price M.N."/>
            <person name="Lin M."/>
            <person name="Bruce D.C."/>
            <person name="Detter J.C."/>
            <person name="Tapia R."/>
            <person name="Han C.S."/>
            <person name="Goodwin L.A."/>
            <person name="Cheng J.F."/>
            <person name="Pitluck S."/>
            <person name="Copeland A."/>
            <person name="Lucas S."/>
            <person name="Nolan M."/>
            <person name="Lapidus A.L."/>
            <person name="Palumbo A.V."/>
            <person name="Wall J.D."/>
        </authorList>
    </citation>
    <scope>NUCLEOTIDE SEQUENCE [LARGE SCALE GENOMIC DNA]</scope>
    <source>
        <strain evidence="4">ATCC BAA 1058 / DSM 17464 / G20</strain>
    </source>
</reference>
<sequence length="221" mass="25484">MGIFSRFKDIVSANMSAMLDKAEDPEKLIRLMIREMEETLVELKANCAGTMAEATRVGRELDVVEKARERWAQRAELAVSRGREDLAREALLEKRREQERADALLREMAGCEALVAEARNDIATLEEKLASAREKQRLLMQRHAHARVRTQARRDVNRAVSLDAMRRFDELEQRVEFMEAEAEIEVPQRKPDLEDRFAQLEGADEIERELDALRRKVNPSA</sequence>
<evidence type="ECO:0000256" key="2">
    <source>
        <dbReference type="SAM" id="Coils"/>
    </source>
</evidence>
<dbReference type="PANTHER" id="PTHR31088">
    <property type="entry name" value="MEMBRANE-ASSOCIATED PROTEIN VIPP1, CHLOROPLASTIC"/>
    <property type="match status" value="1"/>
</dbReference>
<accession>Q30WC6</accession>
<dbReference type="AlphaFoldDB" id="Q30WC6"/>
<evidence type="ECO:0000313" key="4">
    <source>
        <dbReference type="Proteomes" id="UP000002710"/>
    </source>
</evidence>
<organism evidence="3 4">
    <name type="scientific">Oleidesulfovibrio alaskensis (strain ATCC BAA-1058 / DSM 17464 / G20)</name>
    <name type="common">Desulfovibrio alaskensis</name>
    <dbReference type="NCBI Taxonomy" id="207559"/>
    <lineage>
        <taxon>Bacteria</taxon>
        <taxon>Pseudomonadati</taxon>
        <taxon>Thermodesulfobacteriota</taxon>
        <taxon>Desulfovibrionia</taxon>
        <taxon>Desulfovibrionales</taxon>
        <taxon>Desulfovibrionaceae</taxon>
        <taxon>Oleidesulfovibrio</taxon>
    </lineage>
</organism>
<proteinExistence type="inferred from homology"/>